<dbReference type="EMBL" id="JATN01000321">
    <property type="protein sequence ID" value="EUC58332.1"/>
    <property type="molecule type" value="Genomic_DNA"/>
</dbReference>
<organism evidence="7 8">
    <name type="scientific">Rhizoctonia solani AG-3 Rhs1AP</name>
    <dbReference type="NCBI Taxonomy" id="1086054"/>
    <lineage>
        <taxon>Eukaryota</taxon>
        <taxon>Fungi</taxon>
        <taxon>Dikarya</taxon>
        <taxon>Basidiomycota</taxon>
        <taxon>Agaricomycotina</taxon>
        <taxon>Agaricomycetes</taxon>
        <taxon>Cantharellales</taxon>
        <taxon>Ceratobasidiaceae</taxon>
        <taxon>Rhizoctonia</taxon>
    </lineage>
</organism>
<evidence type="ECO:0000256" key="3">
    <source>
        <dbReference type="RuleBase" id="RU362119"/>
    </source>
</evidence>
<dbReference type="InterPro" id="IPR008334">
    <property type="entry name" value="5'-Nucleotdase_C"/>
</dbReference>
<dbReference type="PRINTS" id="PR01607">
    <property type="entry name" value="APYRASEFAMLY"/>
</dbReference>
<proteinExistence type="inferred from homology"/>
<feature type="region of interest" description="Disordered" evidence="4">
    <location>
        <begin position="484"/>
        <end position="513"/>
    </location>
</feature>
<dbReference type="PANTHER" id="PTHR11575">
    <property type="entry name" value="5'-NUCLEOTIDASE-RELATED"/>
    <property type="match status" value="1"/>
</dbReference>
<dbReference type="Pfam" id="PF02872">
    <property type="entry name" value="5_nucleotid_C"/>
    <property type="match status" value="1"/>
</dbReference>
<accession>A0A0A1UHQ0</accession>
<dbReference type="InterPro" id="IPR004843">
    <property type="entry name" value="Calcineurin-like_PHP"/>
</dbReference>
<comment type="similarity">
    <text evidence="1 3">Belongs to the 5'-nucleotidase family.</text>
</comment>
<keyword evidence="3" id="KW-0378">Hydrolase</keyword>
<dbReference type="InterPro" id="IPR006179">
    <property type="entry name" value="5_nucleotidase/apyrase"/>
</dbReference>
<evidence type="ECO:0000256" key="2">
    <source>
        <dbReference type="ARBA" id="ARBA00022729"/>
    </source>
</evidence>
<dbReference type="Gene3D" id="3.90.780.10">
    <property type="entry name" value="5'-Nucleotidase, C-terminal domain"/>
    <property type="match status" value="1"/>
</dbReference>
<evidence type="ECO:0000259" key="5">
    <source>
        <dbReference type="Pfam" id="PF00149"/>
    </source>
</evidence>
<dbReference type="Pfam" id="PF00149">
    <property type="entry name" value="Metallophos"/>
    <property type="match status" value="1"/>
</dbReference>
<comment type="caution">
    <text evidence="7">The sequence shown here is derived from an EMBL/GenBank/DDBJ whole genome shotgun (WGS) entry which is preliminary data.</text>
</comment>
<reference evidence="8" key="1">
    <citation type="journal article" date="2014" name="Genome Announc.">
        <title>Draft genome sequence of the plant-pathogenic soil fungus Rhizoctonia solani anastomosis group 3 strain Rhs1AP.</title>
        <authorList>
            <person name="Cubeta M.A."/>
            <person name="Thomas E."/>
            <person name="Dean R.A."/>
            <person name="Jabaji S."/>
            <person name="Neate S.M."/>
            <person name="Tavantzis S."/>
            <person name="Toda T."/>
            <person name="Vilgalys R."/>
            <person name="Bharathan N."/>
            <person name="Fedorova-Abrams N."/>
            <person name="Pakala S.B."/>
            <person name="Pakala S.M."/>
            <person name="Zafar N."/>
            <person name="Joardar V."/>
            <person name="Losada L."/>
            <person name="Nierman W.C."/>
        </authorList>
    </citation>
    <scope>NUCLEOTIDE SEQUENCE [LARGE SCALE GENOMIC DNA]</scope>
    <source>
        <strain evidence="8">AG-3</strain>
    </source>
</reference>
<dbReference type="GO" id="GO:0016787">
    <property type="term" value="F:hydrolase activity"/>
    <property type="evidence" value="ECO:0007669"/>
    <property type="project" value="UniProtKB-KW"/>
</dbReference>
<feature type="compositionally biased region" description="Basic and acidic residues" evidence="4">
    <location>
        <begin position="491"/>
        <end position="500"/>
    </location>
</feature>
<keyword evidence="3" id="KW-0547">Nucleotide-binding</keyword>
<dbReference type="Gene3D" id="3.60.21.10">
    <property type="match status" value="1"/>
</dbReference>
<dbReference type="GO" id="GO:0009166">
    <property type="term" value="P:nucleotide catabolic process"/>
    <property type="evidence" value="ECO:0007669"/>
    <property type="project" value="InterPro"/>
</dbReference>
<sequence>MTSVTLPILHFNDVYNMASTDDNKVMRDDKLTRTSFDAVVRFSEKINAVRSLWAETAEEARKKQDSNDKAEEEEAEHGLVLFSGDLFSPSVESMLTKGRNMVHLMNELAPDACVPGNHEFDFGRERFDQLTEFSNFNWILSNVKEYPQDKETKKVNFDCSPELLRGLREYSVFKRSGLVIGVIGLMSDNTMNSTLASAKANLKAYKMETVCMELSRKLRLPKDQDGEGCDIILALTHAEHNEDIALGKAVNAYPATKKTGLEDLEGVDAIFGGHNHNYYLGRGVDLLNASDEPKLENTEKDDDGLLIVKSGYDFFDLSEVALELEEKPNAKHRKYVIKSLKVTRHHMAGKSINPNNVRNSSMQKVLRRQFQNEVLRGLNVPVASLPEPIKFSSEDPRKYETPIGNWVTDIILKAYNDLGMDESKPPLIPTIFIMTGGSIRSNGLPKVCKARDIIALLPFVSPLVALQLSGKAIKDALEGALSLSGTGAQAPEKKDDKKGEGQPTTSDATSSGQFPVFSGIRVEWDSTKPAKSRVKTVRVPPKEGNEWVPIGDADEYWVLTNDYLAEGNIGFDSFKTQTQRSNSDVPMFQALLTYLGTIYSLKKLEETINGLDNFLDGKGQIPGLQLNPNSIQDMKKLVERVDEFIQKMDEMETQSEISQLRVSIKRAASALYGLTPDAYIPPLEIKPVDGRMVDVSKGKSE</sequence>
<protein>
    <submittedName>
        <fullName evidence="7">5'-nucleotidase, carboxy-terminal domain protein</fullName>
    </submittedName>
</protein>
<dbReference type="PANTHER" id="PTHR11575:SF48">
    <property type="entry name" value="5'-NUCLEOTIDASE"/>
    <property type="match status" value="1"/>
</dbReference>
<feature type="domain" description="5'-Nucleotidase C-terminal" evidence="6">
    <location>
        <begin position="390"/>
        <end position="575"/>
    </location>
</feature>
<dbReference type="InterPro" id="IPR036907">
    <property type="entry name" value="5'-Nucleotdase_C_sf"/>
</dbReference>
<dbReference type="Proteomes" id="UP000030108">
    <property type="component" value="Unassembled WGS sequence"/>
</dbReference>
<dbReference type="GO" id="GO:0000166">
    <property type="term" value="F:nucleotide binding"/>
    <property type="evidence" value="ECO:0007669"/>
    <property type="project" value="UniProtKB-KW"/>
</dbReference>
<dbReference type="InterPro" id="IPR029052">
    <property type="entry name" value="Metallo-depent_PP-like"/>
</dbReference>
<gene>
    <name evidence="7" type="ORF">RSOL_248760</name>
</gene>
<dbReference type="AlphaFoldDB" id="A0A0A1UHQ0"/>
<dbReference type="SUPFAM" id="SSF56300">
    <property type="entry name" value="Metallo-dependent phosphatases"/>
    <property type="match status" value="1"/>
</dbReference>
<evidence type="ECO:0000313" key="8">
    <source>
        <dbReference type="Proteomes" id="UP000030108"/>
    </source>
</evidence>
<dbReference type="OrthoDB" id="10252235at2759"/>
<evidence type="ECO:0000256" key="4">
    <source>
        <dbReference type="SAM" id="MobiDB-lite"/>
    </source>
</evidence>
<evidence type="ECO:0000256" key="1">
    <source>
        <dbReference type="ARBA" id="ARBA00006654"/>
    </source>
</evidence>
<dbReference type="SUPFAM" id="SSF55816">
    <property type="entry name" value="5'-nucleotidase (syn. UDP-sugar hydrolase), C-terminal domain"/>
    <property type="match status" value="1"/>
</dbReference>
<name>A0A0A1UHQ0_9AGAM</name>
<feature type="domain" description="Calcineurin-like phosphoesterase" evidence="5">
    <location>
        <begin position="7"/>
        <end position="278"/>
    </location>
</feature>
<feature type="compositionally biased region" description="Polar residues" evidence="4">
    <location>
        <begin position="502"/>
        <end position="513"/>
    </location>
</feature>
<keyword evidence="2" id="KW-0732">Signal</keyword>
<evidence type="ECO:0000313" key="7">
    <source>
        <dbReference type="EMBL" id="EUC58332.1"/>
    </source>
</evidence>
<evidence type="ECO:0000259" key="6">
    <source>
        <dbReference type="Pfam" id="PF02872"/>
    </source>
</evidence>